<keyword evidence="8" id="KW-1185">Reference proteome</keyword>
<protein>
    <submittedName>
        <fullName evidence="7">Sigma-70 family RNA polymerase sigma factor</fullName>
    </submittedName>
</protein>
<dbReference type="RefSeq" id="WP_301189987.1">
    <property type="nucleotide sequence ID" value="NZ_JAPDPJ010000014.1"/>
</dbReference>
<dbReference type="SUPFAM" id="SSF88659">
    <property type="entry name" value="Sigma3 and sigma4 domains of RNA polymerase sigma factors"/>
    <property type="match status" value="1"/>
</dbReference>
<dbReference type="Proteomes" id="UP001209229">
    <property type="component" value="Unassembled WGS sequence"/>
</dbReference>
<comment type="similarity">
    <text evidence="1">Belongs to the sigma-70 factor family. ECF subfamily.</text>
</comment>
<evidence type="ECO:0000256" key="3">
    <source>
        <dbReference type="ARBA" id="ARBA00023082"/>
    </source>
</evidence>
<dbReference type="InterPro" id="IPR039425">
    <property type="entry name" value="RNA_pol_sigma-70-like"/>
</dbReference>
<keyword evidence="2" id="KW-0805">Transcription regulation</keyword>
<dbReference type="InterPro" id="IPR014284">
    <property type="entry name" value="RNA_pol_sigma-70_dom"/>
</dbReference>
<dbReference type="NCBIfam" id="TIGR02937">
    <property type="entry name" value="sigma70-ECF"/>
    <property type="match status" value="1"/>
</dbReference>
<evidence type="ECO:0000259" key="5">
    <source>
        <dbReference type="Pfam" id="PF04542"/>
    </source>
</evidence>
<dbReference type="PANTHER" id="PTHR43133:SF46">
    <property type="entry name" value="RNA POLYMERASE SIGMA-70 FACTOR ECF SUBFAMILY"/>
    <property type="match status" value="1"/>
</dbReference>
<feature type="domain" description="RNA polymerase sigma factor 70 region 4 type 2" evidence="6">
    <location>
        <begin position="112"/>
        <end position="156"/>
    </location>
</feature>
<feature type="domain" description="RNA polymerase sigma-70 region 2" evidence="5">
    <location>
        <begin position="17"/>
        <end position="81"/>
    </location>
</feature>
<dbReference type="Gene3D" id="1.10.10.10">
    <property type="entry name" value="Winged helix-like DNA-binding domain superfamily/Winged helix DNA-binding domain"/>
    <property type="match status" value="1"/>
</dbReference>
<dbReference type="PANTHER" id="PTHR43133">
    <property type="entry name" value="RNA POLYMERASE ECF-TYPE SIGMA FACTO"/>
    <property type="match status" value="1"/>
</dbReference>
<proteinExistence type="inferred from homology"/>
<dbReference type="Pfam" id="PF04542">
    <property type="entry name" value="Sigma70_r2"/>
    <property type="match status" value="1"/>
</dbReference>
<dbReference type="InterPro" id="IPR013325">
    <property type="entry name" value="RNA_pol_sigma_r2"/>
</dbReference>
<evidence type="ECO:0000256" key="2">
    <source>
        <dbReference type="ARBA" id="ARBA00023015"/>
    </source>
</evidence>
<organism evidence="7 8">
    <name type="scientific">Plebeiibacterium sediminum</name>
    <dbReference type="NCBI Taxonomy" id="2992112"/>
    <lineage>
        <taxon>Bacteria</taxon>
        <taxon>Pseudomonadati</taxon>
        <taxon>Bacteroidota</taxon>
        <taxon>Bacteroidia</taxon>
        <taxon>Marinilabiliales</taxon>
        <taxon>Marinilabiliaceae</taxon>
        <taxon>Plebeiibacterium</taxon>
    </lineage>
</organism>
<dbReference type="AlphaFoldDB" id="A0AAE3SEX4"/>
<dbReference type="Pfam" id="PF08281">
    <property type="entry name" value="Sigma70_r4_2"/>
    <property type="match status" value="1"/>
</dbReference>
<dbReference type="SUPFAM" id="SSF88946">
    <property type="entry name" value="Sigma2 domain of RNA polymerase sigma factors"/>
    <property type="match status" value="1"/>
</dbReference>
<evidence type="ECO:0000256" key="1">
    <source>
        <dbReference type="ARBA" id="ARBA00010641"/>
    </source>
</evidence>
<evidence type="ECO:0000313" key="7">
    <source>
        <dbReference type="EMBL" id="MCW3786422.1"/>
    </source>
</evidence>
<dbReference type="InterPro" id="IPR036388">
    <property type="entry name" value="WH-like_DNA-bd_sf"/>
</dbReference>
<dbReference type="Gene3D" id="1.10.1740.10">
    <property type="match status" value="1"/>
</dbReference>
<evidence type="ECO:0000313" key="8">
    <source>
        <dbReference type="Proteomes" id="UP001209229"/>
    </source>
</evidence>
<evidence type="ECO:0000256" key="4">
    <source>
        <dbReference type="ARBA" id="ARBA00023163"/>
    </source>
</evidence>
<dbReference type="InterPro" id="IPR007627">
    <property type="entry name" value="RNA_pol_sigma70_r2"/>
</dbReference>
<dbReference type="InterPro" id="IPR013324">
    <property type="entry name" value="RNA_pol_sigma_r3/r4-like"/>
</dbReference>
<reference evidence="7" key="1">
    <citation type="submission" date="2022-10" db="EMBL/GenBank/DDBJ databases">
        <authorList>
            <person name="Yu W.X."/>
        </authorList>
    </citation>
    <scope>NUCLEOTIDE SEQUENCE</scope>
    <source>
        <strain evidence="7">AAT</strain>
    </source>
</reference>
<accession>A0AAE3SEX4</accession>
<evidence type="ECO:0000259" key="6">
    <source>
        <dbReference type="Pfam" id="PF08281"/>
    </source>
</evidence>
<keyword evidence="3" id="KW-0731">Sigma factor</keyword>
<dbReference type="InterPro" id="IPR013249">
    <property type="entry name" value="RNA_pol_sigma70_r4_t2"/>
</dbReference>
<dbReference type="GO" id="GO:0006352">
    <property type="term" value="P:DNA-templated transcription initiation"/>
    <property type="evidence" value="ECO:0007669"/>
    <property type="project" value="InterPro"/>
</dbReference>
<gene>
    <name evidence="7" type="ORF">OM075_08080</name>
</gene>
<dbReference type="GO" id="GO:0016987">
    <property type="term" value="F:sigma factor activity"/>
    <property type="evidence" value="ECO:0007669"/>
    <property type="project" value="UniProtKB-KW"/>
</dbReference>
<comment type="caution">
    <text evidence="7">The sequence shown here is derived from an EMBL/GenBank/DDBJ whole genome shotgun (WGS) entry which is preliminary data.</text>
</comment>
<dbReference type="EMBL" id="JAPDPJ010000014">
    <property type="protein sequence ID" value="MCW3786422.1"/>
    <property type="molecule type" value="Genomic_DNA"/>
</dbReference>
<dbReference type="GO" id="GO:0003677">
    <property type="term" value="F:DNA binding"/>
    <property type="evidence" value="ECO:0007669"/>
    <property type="project" value="InterPro"/>
</dbReference>
<keyword evidence="4" id="KW-0804">Transcription</keyword>
<name>A0AAE3SEX4_9BACT</name>
<sequence length="171" mass="20173">MNRDLDLGIRSSAQKIYSEMYITLKYFAIRILKSEEIAEDVIQDMWLKIWTKKPSFENKPQLKSYLYQALRNTALNHIRQSNTQNLFIDQVLISELEENMYDEMIEFETLALINNALDQLSNSAKRVYEEKLNGKKYKEIAKDLDISINTVKTHITNSNQFLRKKLLPYVS</sequence>